<keyword evidence="2" id="KW-1133">Transmembrane helix</keyword>
<evidence type="ECO:0000256" key="2">
    <source>
        <dbReference type="SAM" id="Phobius"/>
    </source>
</evidence>
<feature type="transmembrane region" description="Helical" evidence="2">
    <location>
        <begin position="247"/>
        <end position="267"/>
    </location>
</feature>
<accession>A0A0S4M593</accession>
<organism evidence="3 4">
    <name type="scientific">Candidatus Ichthyocystis hellenicum</name>
    <dbReference type="NCBI Taxonomy" id="1561003"/>
    <lineage>
        <taxon>Bacteria</taxon>
        <taxon>Pseudomonadati</taxon>
        <taxon>Pseudomonadota</taxon>
        <taxon>Betaproteobacteria</taxon>
        <taxon>Burkholderiales</taxon>
        <taxon>Candidatus Ichthyocystis</taxon>
    </lineage>
</organism>
<feature type="non-terminal residue" evidence="3">
    <location>
        <position position="1"/>
    </location>
</feature>
<feature type="compositionally biased region" description="Polar residues" evidence="1">
    <location>
        <begin position="273"/>
        <end position="285"/>
    </location>
</feature>
<dbReference type="AlphaFoldDB" id="A0A0S4M593"/>
<evidence type="ECO:0000313" key="4">
    <source>
        <dbReference type="Proteomes" id="UP000198651"/>
    </source>
</evidence>
<evidence type="ECO:0000313" key="3">
    <source>
        <dbReference type="EMBL" id="CUT18384.1"/>
    </source>
</evidence>
<dbReference type="EMBL" id="LN906597">
    <property type="protein sequence ID" value="CUT18384.1"/>
    <property type="molecule type" value="Genomic_DNA"/>
</dbReference>
<proteinExistence type="predicted"/>
<protein>
    <submittedName>
        <fullName evidence="3">Putative membrane protein (Partial)</fullName>
    </submittedName>
</protein>
<keyword evidence="2" id="KW-0812">Transmembrane</keyword>
<keyword evidence="4" id="KW-1185">Reference proteome</keyword>
<sequence>LSNPFYDAKLCDDDHNPNLSIFVRFCNSTRDYIDYPFTQSATISTLEGVNGENIGHDSISSKLCDIGRDLCTAIVEIPQEVNELLITNAFEDGSSILRGQGKANAFNFSFPLHLPRVASGNDRTGSDLITQLSGIGSFIRGYLSDYADDVGGFDLSNPFYDAKLCDDDHNPNLSIFVRFCNSTRDYIDYPFTQSATEGSDDLKTTVSNFMSSAITESTTTESEITTIGLTSLIPTKITPASTNINTLNIVLISFLFIAFAIIAFLGYRSCKNNKSRQPISQTDNANAEEELEDLV</sequence>
<feature type="region of interest" description="Disordered" evidence="1">
    <location>
        <begin position="273"/>
        <end position="295"/>
    </location>
</feature>
<name>A0A0S4M593_9BURK</name>
<dbReference type="Proteomes" id="UP000198651">
    <property type="component" value="Chromosome I"/>
</dbReference>
<keyword evidence="2" id="KW-0472">Membrane</keyword>
<reference evidence="4" key="1">
    <citation type="submission" date="2015-11" db="EMBL/GenBank/DDBJ databases">
        <authorList>
            <person name="Seth-Smith H.M.B."/>
        </authorList>
    </citation>
    <scope>NUCLEOTIDE SEQUENCE [LARGE SCALE GENOMIC DNA]</scope>
    <source>
        <strain evidence="4">2013Ark11</strain>
    </source>
</reference>
<feature type="compositionally biased region" description="Acidic residues" evidence="1">
    <location>
        <begin position="286"/>
        <end position="295"/>
    </location>
</feature>
<evidence type="ECO:0000256" key="1">
    <source>
        <dbReference type="SAM" id="MobiDB-lite"/>
    </source>
</evidence>
<gene>
    <name evidence="3" type="ORF">Ark11_1592</name>
</gene>